<dbReference type="AlphaFoldDB" id="A0A182EUM3"/>
<accession>A0A182EUM3</accession>
<gene>
    <name evidence="2" type="ORF">NOO_LOCUS11855</name>
</gene>
<dbReference type="OrthoDB" id="288590at2759"/>
<protein>
    <submittedName>
        <fullName evidence="4">AMP-binding_C domain-containing protein</fullName>
    </submittedName>
</protein>
<keyword evidence="3" id="KW-1185">Reference proteome</keyword>
<evidence type="ECO:0000313" key="2">
    <source>
        <dbReference type="EMBL" id="VDM97288.1"/>
    </source>
</evidence>
<sequence length="83" mass="9395">MASKYRVSLDTFHREGRAGMAAIVLAGDEFLEDVIHKITEHLKKSLPSYAIPVFLRFCKNFERTGPIMLNFTSDISSFLDENG</sequence>
<dbReference type="STRING" id="42157.A0A182EUM3"/>
<feature type="domain" description="AMP-binding enzyme C-terminal" evidence="1">
    <location>
        <begin position="13"/>
        <end position="65"/>
    </location>
</feature>
<dbReference type="WBParaSite" id="nOo.2.0.1.t11855-RA">
    <property type="protein sequence ID" value="nOo.2.0.1.t11855-RA"/>
    <property type="gene ID" value="nOo.2.0.1.g11855"/>
</dbReference>
<dbReference type="EMBL" id="UYRW01008962">
    <property type="protein sequence ID" value="VDM97288.1"/>
    <property type="molecule type" value="Genomic_DNA"/>
</dbReference>
<name>A0A182EUM3_ONCOC</name>
<reference evidence="4" key="1">
    <citation type="submission" date="2016-06" db="UniProtKB">
        <authorList>
            <consortium name="WormBaseParasite"/>
        </authorList>
    </citation>
    <scope>IDENTIFICATION</scope>
</reference>
<proteinExistence type="predicted"/>
<dbReference type="Proteomes" id="UP000271087">
    <property type="component" value="Unassembled WGS sequence"/>
</dbReference>
<dbReference type="InterPro" id="IPR025110">
    <property type="entry name" value="AMP-bd_C"/>
</dbReference>
<evidence type="ECO:0000313" key="4">
    <source>
        <dbReference type="WBParaSite" id="nOo.2.0.1.t11855-RA"/>
    </source>
</evidence>
<dbReference type="Pfam" id="PF13193">
    <property type="entry name" value="AMP-binding_C"/>
    <property type="match status" value="1"/>
</dbReference>
<dbReference type="SUPFAM" id="SSF56801">
    <property type="entry name" value="Acetyl-CoA synthetase-like"/>
    <property type="match status" value="1"/>
</dbReference>
<evidence type="ECO:0000259" key="1">
    <source>
        <dbReference type="Pfam" id="PF13193"/>
    </source>
</evidence>
<reference evidence="2 3" key="2">
    <citation type="submission" date="2018-08" db="EMBL/GenBank/DDBJ databases">
        <authorList>
            <person name="Laetsch R D."/>
            <person name="Stevens L."/>
            <person name="Kumar S."/>
            <person name="Blaxter L. M."/>
        </authorList>
    </citation>
    <scope>NUCLEOTIDE SEQUENCE [LARGE SCALE GENOMIC DNA]</scope>
</reference>
<organism evidence="4">
    <name type="scientific">Onchocerca ochengi</name>
    <name type="common">Filarial nematode worm</name>
    <dbReference type="NCBI Taxonomy" id="42157"/>
    <lineage>
        <taxon>Eukaryota</taxon>
        <taxon>Metazoa</taxon>
        <taxon>Ecdysozoa</taxon>
        <taxon>Nematoda</taxon>
        <taxon>Chromadorea</taxon>
        <taxon>Rhabditida</taxon>
        <taxon>Spirurina</taxon>
        <taxon>Spiruromorpha</taxon>
        <taxon>Filarioidea</taxon>
        <taxon>Onchocercidae</taxon>
        <taxon>Onchocerca</taxon>
    </lineage>
</organism>
<evidence type="ECO:0000313" key="3">
    <source>
        <dbReference type="Proteomes" id="UP000271087"/>
    </source>
</evidence>